<evidence type="ECO:0000256" key="6">
    <source>
        <dbReference type="ARBA" id="ARBA00023136"/>
    </source>
</evidence>
<evidence type="ECO:0000256" key="1">
    <source>
        <dbReference type="ARBA" id="ARBA00004651"/>
    </source>
</evidence>
<dbReference type="Pfam" id="PF12911">
    <property type="entry name" value="OppC_N"/>
    <property type="match status" value="1"/>
</dbReference>
<evidence type="ECO:0000256" key="7">
    <source>
        <dbReference type="RuleBase" id="RU363032"/>
    </source>
</evidence>
<dbReference type="CDD" id="cd06261">
    <property type="entry name" value="TM_PBP2"/>
    <property type="match status" value="1"/>
</dbReference>
<dbReference type="InterPro" id="IPR035906">
    <property type="entry name" value="MetI-like_sf"/>
</dbReference>
<dbReference type="PANTHER" id="PTHR43386">
    <property type="entry name" value="OLIGOPEPTIDE TRANSPORT SYSTEM PERMEASE PROTEIN APPC"/>
    <property type="match status" value="1"/>
</dbReference>
<reference evidence="9 10" key="1">
    <citation type="journal article" date="2024" name="Front. Microbiol.">
        <title>Novel thermophilic genera Geochorda gen. nov. and Carboxydochorda gen. nov. from the deep terrestrial subsurface reveal the ecophysiological diversity in the class Limnochordia.</title>
        <authorList>
            <person name="Karnachuk O.V."/>
            <person name="Lukina A.P."/>
            <person name="Avakyan M.R."/>
            <person name="Kadnikov V.V."/>
            <person name="Begmatov S."/>
            <person name="Beletsky A.V."/>
            <person name="Vlasova K.G."/>
            <person name="Novikov A.A."/>
            <person name="Shcherbakova V.A."/>
            <person name="Mardanov A.V."/>
            <person name="Ravin N.V."/>
        </authorList>
    </citation>
    <scope>NUCLEOTIDE SEQUENCE [LARGE SCALE GENOMIC DNA]</scope>
    <source>
        <strain evidence="9 10">L945</strain>
    </source>
</reference>
<dbReference type="Gene3D" id="1.10.3720.10">
    <property type="entry name" value="MetI-like"/>
    <property type="match status" value="1"/>
</dbReference>
<dbReference type="PANTHER" id="PTHR43386:SF1">
    <property type="entry name" value="D,D-DIPEPTIDE TRANSPORT SYSTEM PERMEASE PROTEIN DDPC-RELATED"/>
    <property type="match status" value="1"/>
</dbReference>
<organism evidence="9 10">
    <name type="scientific">Carboxydichorda subterranea</name>
    <dbReference type="NCBI Taxonomy" id="3109565"/>
    <lineage>
        <taxon>Bacteria</taxon>
        <taxon>Bacillati</taxon>
        <taxon>Bacillota</taxon>
        <taxon>Limnochordia</taxon>
        <taxon>Limnochordales</taxon>
        <taxon>Geochordaceae</taxon>
        <taxon>Carboxydichorda</taxon>
    </lineage>
</organism>
<dbReference type="PROSITE" id="PS50928">
    <property type="entry name" value="ABC_TM1"/>
    <property type="match status" value="1"/>
</dbReference>
<dbReference type="Pfam" id="PF00528">
    <property type="entry name" value="BPD_transp_1"/>
    <property type="match status" value="1"/>
</dbReference>
<feature type="transmembrane region" description="Helical" evidence="7">
    <location>
        <begin position="100"/>
        <end position="124"/>
    </location>
</feature>
<feature type="domain" description="ABC transmembrane type-1" evidence="8">
    <location>
        <begin position="94"/>
        <end position="283"/>
    </location>
</feature>
<feature type="transmembrane region" description="Helical" evidence="7">
    <location>
        <begin position="136"/>
        <end position="153"/>
    </location>
</feature>
<comment type="subcellular location">
    <subcellularLocation>
        <location evidence="1 7">Cell membrane</location>
        <topology evidence="1 7">Multi-pass membrane protein</topology>
    </subcellularLocation>
</comment>
<dbReference type="InterPro" id="IPR050366">
    <property type="entry name" value="BP-dependent_transpt_permease"/>
</dbReference>
<dbReference type="SUPFAM" id="SSF161098">
    <property type="entry name" value="MetI-like"/>
    <property type="match status" value="1"/>
</dbReference>
<keyword evidence="6 7" id="KW-0472">Membrane</keyword>
<evidence type="ECO:0000256" key="4">
    <source>
        <dbReference type="ARBA" id="ARBA00022692"/>
    </source>
</evidence>
<keyword evidence="5 7" id="KW-1133">Transmembrane helix</keyword>
<dbReference type="RefSeq" id="WP_324716311.1">
    <property type="nucleotide sequence ID" value="NZ_CP141615.1"/>
</dbReference>
<sequence>MSQQAWVEHATIEAAVRSPQGRFVAAFGRHRLGLAGLAIVLALVVVAVAAPAIAPYDPFEQNIVEARLKPPSPEHPLGTDELGRDILSRIVYGARISLRIGLVAEGVSLAIGMVVGGLAGYLGGRFDDVMMRVTDIFFAIPSLLFLIAVVAILEPTPTTIAAALGVIGWPSEARLMRSQVLALKELEYVTAAYAVGASPGRVLLRHILPNGIAPMIVAGTLGTAGAILNEATLSFLGLGIQQPIPSWGTMVNTGQSYIFNAWWYSVFPGLAIMVTVLGFNFLGDALRDALDPTRQ</sequence>
<feature type="transmembrane region" description="Helical" evidence="7">
    <location>
        <begin position="261"/>
        <end position="282"/>
    </location>
</feature>
<evidence type="ECO:0000256" key="3">
    <source>
        <dbReference type="ARBA" id="ARBA00022475"/>
    </source>
</evidence>
<keyword evidence="3" id="KW-1003">Cell membrane</keyword>
<dbReference type="EMBL" id="CP141615">
    <property type="protein sequence ID" value="WRP17039.1"/>
    <property type="molecule type" value="Genomic_DNA"/>
</dbReference>
<dbReference type="InterPro" id="IPR025966">
    <property type="entry name" value="OppC_N"/>
</dbReference>
<evidence type="ECO:0000259" key="8">
    <source>
        <dbReference type="PROSITE" id="PS50928"/>
    </source>
</evidence>
<comment type="similarity">
    <text evidence="7">Belongs to the binding-protein-dependent transport system permease family.</text>
</comment>
<evidence type="ECO:0000256" key="5">
    <source>
        <dbReference type="ARBA" id="ARBA00022989"/>
    </source>
</evidence>
<accession>A0ABZ1BWI4</accession>
<feature type="transmembrane region" description="Helical" evidence="7">
    <location>
        <begin position="32"/>
        <end position="54"/>
    </location>
</feature>
<evidence type="ECO:0000313" key="10">
    <source>
        <dbReference type="Proteomes" id="UP001332192"/>
    </source>
</evidence>
<name>A0ABZ1BWI4_9FIRM</name>
<proteinExistence type="inferred from homology"/>
<keyword evidence="2 7" id="KW-0813">Transport</keyword>
<protein>
    <submittedName>
        <fullName evidence="9">ABC transporter permease</fullName>
    </submittedName>
</protein>
<evidence type="ECO:0000256" key="2">
    <source>
        <dbReference type="ARBA" id="ARBA00022448"/>
    </source>
</evidence>
<keyword evidence="4 7" id="KW-0812">Transmembrane</keyword>
<keyword evidence="10" id="KW-1185">Reference proteome</keyword>
<evidence type="ECO:0000313" key="9">
    <source>
        <dbReference type="EMBL" id="WRP17039.1"/>
    </source>
</evidence>
<feature type="transmembrane region" description="Helical" evidence="7">
    <location>
        <begin position="216"/>
        <end position="241"/>
    </location>
</feature>
<gene>
    <name evidence="9" type="ORF">U7230_13260</name>
</gene>
<dbReference type="InterPro" id="IPR000515">
    <property type="entry name" value="MetI-like"/>
</dbReference>
<dbReference type="Proteomes" id="UP001332192">
    <property type="component" value="Chromosome"/>
</dbReference>